<reference evidence="2 3" key="1">
    <citation type="submission" date="2014-11" db="EMBL/GenBank/DDBJ databases">
        <title>Genome sequence of Microbacterium mangrovi MUSC 115(T).</title>
        <authorList>
            <person name="Lee L.-H."/>
        </authorList>
    </citation>
    <scope>NUCLEOTIDE SEQUENCE [LARGE SCALE GENOMIC DNA]</scope>
    <source>
        <strain evidence="2 3">MUSC 115</strain>
    </source>
</reference>
<name>A0A0B2A341_9MICO</name>
<feature type="transmembrane region" description="Helical" evidence="1">
    <location>
        <begin position="7"/>
        <end position="30"/>
    </location>
</feature>
<feature type="transmembrane region" description="Helical" evidence="1">
    <location>
        <begin position="84"/>
        <end position="109"/>
    </location>
</feature>
<organism evidence="2 3">
    <name type="scientific">Microbacterium mangrovi</name>
    <dbReference type="NCBI Taxonomy" id="1348253"/>
    <lineage>
        <taxon>Bacteria</taxon>
        <taxon>Bacillati</taxon>
        <taxon>Actinomycetota</taxon>
        <taxon>Actinomycetes</taxon>
        <taxon>Micrococcales</taxon>
        <taxon>Microbacteriaceae</taxon>
        <taxon>Microbacterium</taxon>
    </lineage>
</organism>
<dbReference type="OrthoDB" id="4950741at2"/>
<dbReference type="AlphaFoldDB" id="A0A0B2A341"/>
<evidence type="ECO:0000313" key="3">
    <source>
        <dbReference type="Proteomes" id="UP000031030"/>
    </source>
</evidence>
<protein>
    <submittedName>
        <fullName evidence="2">Peptidase</fullName>
    </submittedName>
</protein>
<dbReference type="STRING" id="1348253.LK09_16310"/>
<dbReference type="RefSeq" id="WP_039401880.1">
    <property type="nucleotide sequence ID" value="NZ_JTDK01000016.1"/>
</dbReference>
<dbReference type="EMBL" id="JTDK01000016">
    <property type="protein sequence ID" value="KHK96194.1"/>
    <property type="molecule type" value="Genomic_DNA"/>
</dbReference>
<keyword evidence="1" id="KW-1133">Transmembrane helix</keyword>
<keyword evidence="1" id="KW-0812">Transmembrane</keyword>
<evidence type="ECO:0000313" key="2">
    <source>
        <dbReference type="EMBL" id="KHK96194.1"/>
    </source>
</evidence>
<evidence type="ECO:0000256" key="1">
    <source>
        <dbReference type="SAM" id="Phobius"/>
    </source>
</evidence>
<sequence length="114" mass="11795">MSIEIDWIAFLQVFAAAMVATVLVVGFYSLGLRLLVAAGRPPVVAPAEFTDAITVISPKAAKRAAKAAAKAAKKNPLTEGQKRAALVGAYASFVLCGAAVLFGLGLLVWQSLHG</sequence>
<comment type="caution">
    <text evidence="2">The sequence shown here is derived from an EMBL/GenBank/DDBJ whole genome shotgun (WGS) entry which is preliminary data.</text>
</comment>
<keyword evidence="3" id="KW-1185">Reference proteome</keyword>
<dbReference type="Proteomes" id="UP000031030">
    <property type="component" value="Unassembled WGS sequence"/>
</dbReference>
<gene>
    <name evidence="2" type="ORF">LK09_16310</name>
</gene>
<proteinExistence type="predicted"/>
<keyword evidence="1" id="KW-0472">Membrane</keyword>
<accession>A0A0B2A341</accession>